<sequence length="121" mass="12798">MTLLRPVPRTPAPAPLGAGGSEVLRLITVQRVPVCLTVHANGRRRYGYWQAAAGCYVALPTDECDALHAAGRLVLGDPVIDPSKTTYPVRPAVRPTARPAVRSVVRAPATAAEVPRQALTA</sequence>
<comment type="caution">
    <text evidence="1">The sequence shown here is derived from an EMBL/GenBank/DDBJ whole genome shotgun (WGS) entry which is preliminary data.</text>
</comment>
<name>A0A2P8QGQ5_9ACTN</name>
<protein>
    <submittedName>
        <fullName evidence="1">Uncharacterized protein</fullName>
    </submittedName>
</protein>
<keyword evidence="2" id="KW-1185">Reference proteome</keyword>
<gene>
    <name evidence="1" type="ORF">C6Y14_03955</name>
</gene>
<dbReference type="OrthoDB" id="4319047at2"/>
<proteinExistence type="predicted"/>
<dbReference type="AlphaFoldDB" id="A0A2P8QGQ5"/>
<accession>A0A2P8QGQ5</accession>
<evidence type="ECO:0000313" key="1">
    <source>
        <dbReference type="EMBL" id="PSM45430.1"/>
    </source>
</evidence>
<dbReference type="Proteomes" id="UP000240429">
    <property type="component" value="Unassembled WGS sequence"/>
</dbReference>
<reference evidence="1 2" key="1">
    <citation type="submission" date="2018-03" db="EMBL/GenBank/DDBJ databases">
        <title>Streptomyces dioscori sp. nov., a novel endophytic actinobacterium isolated from bulbil of Dioscorea bulbifera L.</title>
        <authorList>
            <person name="Zhikuan W."/>
        </authorList>
    </citation>
    <scope>NUCLEOTIDE SEQUENCE [LARGE SCALE GENOMIC DNA]</scope>
    <source>
        <strain evidence="1 2">A217</strain>
    </source>
</reference>
<organism evidence="1 2">
    <name type="scientific">Streptomyces dioscori</name>
    <dbReference type="NCBI Taxonomy" id="2109333"/>
    <lineage>
        <taxon>Bacteria</taxon>
        <taxon>Bacillati</taxon>
        <taxon>Actinomycetota</taxon>
        <taxon>Actinomycetes</taxon>
        <taxon>Kitasatosporales</taxon>
        <taxon>Streptomycetaceae</taxon>
        <taxon>Streptomyces</taxon>
        <taxon>Streptomyces aurantiacus group</taxon>
    </lineage>
</organism>
<dbReference type="EMBL" id="PYBJ01000001">
    <property type="protein sequence ID" value="PSM45430.1"/>
    <property type="molecule type" value="Genomic_DNA"/>
</dbReference>
<evidence type="ECO:0000313" key="2">
    <source>
        <dbReference type="Proteomes" id="UP000240429"/>
    </source>
</evidence>